<name>A0A9X1CCR4_9BACI</name>
<evidence type="ECO:0000256" key="1">
    <source>
        <dbReference type="SAM" id="SignalP"/>
    </source>
</evidence>
<organism evidence="3 4">
    <name type="scientific">Oceanobacillus polygoni</name>
    <dbReference type="NCBI Taxonomy" id="1235259"/>
    <lineage>
        <taxon>Bacteria</taxon>
        <taxon>Bacillati</taxon>
        <taxon>Bacillota</taxon>
        <taxon>Bacilli</taxon>
        <taxon>Bacillales</taxon>
        <taxon>Bacillaceae</taxon>
        <taxon>Oceanobacillus</taxon>
    </lineage>
</organism>
<evidence type="ECO:0000313" key="3">
    <source>
        <dbReference type="EMBL" id="MBP2079029.1"/>
    </source>
</evidence>
<accession>A0A9X1CCR4</accession>
<keyword evidence="4" id="KW-1185">Reference proteome</keyword>
<comment type="caution">
    <text evidence="3">The sequence shown here is derived from an EMBL/GenBank/DDBJ whole genome shotgun (WGS) entry which is preliminary data.</text>
</comment>
<reference evidence="3" key="1">
    <citation type="submission" date="2021-03" db="EMBL/GenBank/DDBJ databases">
        <title>Genomic Encyclopedia of Type Strains, Phase IV (KMG-IV): sequencing the most valuable type-strain genomes for metagenomic binning, comparative biology and taxonomic classification.</title>
        <authorList>
            <person name="Goeker M."/>
        </authorList>
    </citation>
    <scope>NUCLEOTIDE SEQUENCE</scope>
    <source>
        <strain evidence="3">DSM 107338</strain>
    </source>
</reference>
<dbReference type="Proteomes" id="UP001138793">
    <property type="component" value="Unassembled WGS sequence"/>
</dbReference>
<sequence>MKKRWLTVVPALALGVGLAPFQFQAAEASSGESIEITETSGFEVSEELQPLLEVAPEHQPTLMKDSAGLEVQFVQEKLNHFGLETSVDGLFGTQTKEQVIQFQKEHNLMIDGIVGEETWAALLAEDSNDTFTVEGAIDRAEEELNNDDLIFSSDGVLHQAEDGRTFYSLKVASKSLIDDGGTGTVGFYDVYDDGEVVESEPR</sequence>
<dbReference type="InterPro" id="IPR002477">
    <property type="entry name" value="Peptidoglycan-bd-like"/>
</dbReference>
<dbReference type="Pfam" id="PF01471">
    <property type="entry name" value="PG_binding_1"/>
    <property type="match status" value="1"/>
</dbReference>
<feature type="domain" description="Peptidoglycan binding-like" evidence="2">
    <location>
        <begin position="69"/>
        <end position="122"/>
    </location>
</feature>
<dbReference type="OrthoDB" id="9812621at2"/>
<dbReference type="RefSeq" id="WP_149474265.1">
    <property type="nucleotide sequence ID" value="NZ_JAGGMB010000012.1"/>
</dbReference>
<dbReference type="InterPro" id="IPR036366">
    <property type="entry name" value="PGBDSf"/>
</dbReference>
<gene>
    <name evidence="3" type="ORF">J2Z64_003298</name>
</gene>
<keyword evidence="1" id="KW-0732">Signal</keyword>
<proteinExistence type="predicted"/>
<evidence type="ECO:0000313" key="4">
    <source>
        <dbReference type="Proteomes" id="UP001138793"/>
    </source>
</evidence>
<feature type="signal peptide" evidence="1">
    <location>
        <begin position="1"/>
        <end position="25"/>
    </location>
</feature>
<dbReference type="EMBL" id="JAGGMB010000012">
    <property type="protein sequence ID" value="MBP2079029.1"/>
    <property type="molecule type" value="Genomic_DNA"/>
</dbReference>
<dbReference type="SUPFAM" id="SSF47090">
    <property type="entry name" value="PGBD-like"/>
    <property type="match status" value="1"/>
</dbReference>
<dbReference type="InterPro" id="IPR036365">
    <property type="entry name" value="PGBD-like_sf"/>
</dbReference>
<feature type="chain" id="PRO_5040865141" description="Peptidoglycan binding-like domain-containing protein" evidence="1">
    <location>
        <begin position="26"/>
        <end position="202"/>
    </location>
</feature>
<dbReference type="AlphaFoldDB" id="A0A9X1CCR4"/>
<dbReference type="Gene3D" id="1.10.101.10">
    <property type="entry name" value="PGBD-like superfamily/PGBD"/>
    <property type="match status" value="1"/>
</dbReference>
<evidence type="ECO:0000259" key="2">
    <source>
        <dbReference type="Pfam" id="PF01471"/>
    </source>
</evidence>
<protein>
    <recommendedName>
        <fullName evidence="2">Peptidoglycan binding-like domain-containing protein</fullName>
    </recommendedName>
</protein>